<dbReference type="EMBL" id="CP041406">
    <property type="protein sequence ID" value="QOP46461.1"/>
    <property type="molecule type" value="Genomic_DNA"/>
</dbReference>
<keyword evidence="2" id="KW-1185">Reference proteome</keyword>
<evidence type="ECO:0000313" key="1">
    <source>
        <dbReference type="EMBL" id="QOP46461.1"/>
    </source>
</evidence>
<dbReference type="Proteomes" id="UP000593580">
    <property type="component" value="Chromosome"/>
</dbReference>
<proteinExistence type="predicted"/>
<reference evidence="1 2" key="1">
    <citation type="submission" date="2019-07" db="EMBL/GenBank/DDBJ databases">
        <title>Sulfurimonas paralvinellae sp. nov., a novel mesophilic, hydrogen- and sulfur-oxidizing chemolithoautotroph within the Epsilonproteo- bacteria isolated from a deep-sea hydrothermal vent polychaete nest, reclassification of Thiomicrospira denitrificans as Sulfurimonas denitrificans comb. nov. and emended description of the genus Sulfurimonas.</title>
        <authorList>
            <person name="Wang S."/>
            <person name="Jiang L."/>
            <person name="Shao Z."/>
        </authorList>
    </citation>
    <scope>NUCLEOTIDE SEQUENCE [LARGE SCALE GENOMIC DNA]</scope>
    <source>
        <strain evidence="1 2">GO25</strain>
    </source>
</reference>
<dbReference type="KEGG" id="spal:FM071_09210"/>
<accession>A0A7M1BA03</accession>
<gene>
    <name evidence="1" type="ORF">FM071_09210</name>
</gene>
<sequence>MNEEVEFDFDEILKEFRNGKKLTCKGGLLAPLIKQLTEATLEAEVESHIANDVLGGKPNRYNGFNTKYFLYSISL</sequence>
<protein>
    <submittedName>
        <fullName evidence="1">Uncharacterized protein</fullName>
    </submittedName>
</protein>
<dbReference type="AlphaFoldDB" id="A0A7M1BA03"/>
<organism evidence="1 2">
    <name type="scientific">Sulfurimonas paralvinellae</name>
    <dbReference type="NCBI Taxonomy" id="317658"/>
    <lineage>
        <taxon>Bacteria</taxon>
        <taxon>Pseudomonadati</taxon>
        <taxon>Campylobacterota</taxon>
        <taxon>Epsilonproteobacteria</taxon>
        <taxon>Campylobacterales</taxon>
        <taxon>Sulfurimonadaceae</taxon>
        <taxon>Sulfurimonas</taxon>
    </lineage>
</organism>
<evidence type="ECO:0000313" key="2">
    <source>
        <dbReference type="Proteomes" id="UP000593580"/>
    </source>
</evidence>
<name>A0A7M1BA03_9BACT</name>